<feature type="chain" id="PRO_5013345024" description="Scaffoldin" evidence="1">
    <location>
        <begin position="22"/>
        <end position="400"/>
    </location>
</feature>
<protein>
    <recommendedName>
        <fullName evidence="4">Scaffoldin</fullName>
    </recommendedName>
</protein>
<keyword evidence="1" id="KW-0732">Signal</keyword>
<proteinExistence type="predicted"/>
<keyword evidence="3" id="KW-1185">Reference proteome</keyword>
<accession>A0A1Y1YQF6</accession>
<evidence type="ECO:0000313" key="3">
    <source>
        <dbReference type="Proteomes" id="UP000193920"/>
    </source>
</evidence>
<dbReference type="EMBL" id="MCOG01000534">
    <property type="protein sequence ID" value="ORX99976.1"/>
    <property type="molecule type" value="Genomic_DNA"/>
</dbReference>
<evidence type="ECO:0000256" key="1">
    <source>
        <dbReference type="SAM" id="SignalP"/>
    </source>
</evidence>
<dbReference type="AlphaFoldDB" id="A0A1Y1YQF6"/>
<comment type="caution">
    <text evidence="2">The sequence shown here is derived from an EMBL/GenBank/DDBJ whole genome shotgun (WGS) entry which is preliminary data.</text>
</comment>
<name>A0A1Y1YQF6_9FUNG</name>
<reference evidence="2 3" key="1">
    <citation type="submission" date="2016-08" db="EMBL/GenBank/DDBJ databases">
        <title>A Parts List for Fungal Cellulosomes Revealed by Comparative Genomics.</title>
        <authorList>
            <consortium name="DOE Joint Genome Institute"/>
            <person name="Haitjema C.H."/>
            <person name="Gilmore S.P."/>
            <person name="Henske J.K."/>
            <person name="Solomon K.V."/>
            <person name="De Groot R."/>
            <person name="Kuo A."/>
            <person name="Mondo S.J."/>
            <person name="Salamov A.A."/>
            <person name="Labutti K."/>
            <person name="Zhao Z."/>
            <person name="Chiniquy J."/>
            <person name="Barry K."/>
            <person name="Brewer H.M."/>
            <person name="Purvine S.O."/>
            <person name="Wright A.T."/>
            <person name="Boxma B."/>
            <person name="Van Alen T."/>
            <person name="Hackstein J.H."/>
            <person name="Baker S.E."/>
            <person name="Grigoriev I.V."/>
            <person name="O'Malley M.A."/>
        </authorList>
    </citation>
    <scope>NUCLEOTIDE SEQUENCE [LARGE SCALE GENOMIC DNA]</scope>
    <source>
        <strain evidence="2 3">G1</strain>
    </source>
</reference>
<feature type="signal peptide" evidence="1">
    <location>
        <begin position="1"/>
        <end position="21"/>
    </location>
</feature>
<evidence type="ECO:0000313" key="2">
    <source>
        <dbReference type="EMBL" id="ORX99976.1"/>
    </source>
</evidence>
<evidence type="ECO:0008006" key="4">
    <source>
        <dbReference type="Google" id="ProtNLM"/>
    </source>
</evidence>
<organism evidence="2 3">
    <name type="scientific">Neocallimastix californiae</name>
    <dbReference type="NCBI Taxonomy" id="1754190"/>
    <lineage>
        <taxon>Eukaryota</taxon>
        <taxon>Fungi</taxon>
        <taxon>Fungi incertae sedis</taxon>
        <taxon>Chytridiomycota</taxon>
        <taxon>Chytridiomycota incertae sedis</taxon>
        <taxon>Neocallimastigomycetes</taxon>
        <taxon>Neocallimastigales</taxon>
        <taxon>Neocallimastigaceae</taxon>
        <taxon>Neocallimastix</taxon>
    </lineage>
</organism>
<dbReference type="Proteomes" id="UP000193920">
    <property type="component" value="Unassembled WGS sequence"/>
</dbReference>
<gene>
    <name evidence="2" type="ORF">LY90DRAFT_519849</name>
</gene>
<sequence>MVNIKYFSLSFIVGFLIRVNGEGLENRDIGDVCSFKNNGTNCVDGYYLLNKEKEIIHTKTEGVQLIYYDSKTNSINEVDNIGIYINSWNNNKYIQCYIYQNETEYSVIEKLTLTEGNDENTVQFYINNEVPYLYLGKNGESKTFESLQLNSNIIISSNFLIRNSFKNVFSFDNSIDYYAIRHTDLYSIQFKDRVNEIEKETCVDTNDIMINKKENFCSYESLGRYYPCENGLCNQEPYEADSIQITDLPSEKCHLSVSQSDCTVRSCDTKYASNQFVTSSGEIISNDEKTGFLISYDVARTNCTVIKTNLQGYYINLDKTSSSSYPLILCNTTGCKLVKAAATIENPLVYYLSAETSIIKCTLGNEGTFCSYEDPTKEVYTNEDTSQFHYILFNSESLLG</sequence>